<dbReference type="Proteomes" id="UP001181622">
    <property type="component" value="Unassembled WGS sequence"/>
</dbReference>
<dbReference type="PANTHER" id="PTHR43003">
    <property type="entry name" value="DNA-3-METHYLADENINE GLYCOSYLASE"/>
    <property type="match status" value="1"/>
</dbReference>
<dbReference type="PANTHER" id="PTHR43003:SF13">
    <property type="entry name" value="DNA-3-METHYLADENINE GLYCOSYLASE 2"/>
    <property type="match status" value="1"/>
</dbReference>
<dbReference type="Gene3D" id="1.10.340.30">
    <property type="entry name" value="Hypothetical protein, domain 2"/>
    <property type="match status" value="1"/>
</dbReference>
<dbReference type="EMBL" id="JADBEO010000038">
    <property type="protein sequence ID" value="MDR4308017.1"/>
    <property type="molecule type" value="Genomic_DNA"/>
</dbReference>
<dbReference type="InterPro" id="IPR003265">
    <property type="entry name" value="HhH-GPD_domain"/>
</dbReference>
<dbReference type="SUPFAM" id="SSF48150">
    <property type="entry name" value="DNA-glycosylase"/>
    <property type="match status" value="1"/>
</dbReference>
<dbReference type="CDD" id="cd00056">
    <property type="entry name" value="ENDO3c"/>
    <property type="match status" value="1"/>
</dbReference>
<sequence>MPARPCTASVPPVPQDRILTRAALDAALDALCALDPRMAELRRVAPEPPLRTLSPDLAGLVWLVNSQLISVAAARAIHGRVEAALGAIDHASLCAASDELFLAAGMSRVKLRTVRALCAAVDDGLDLAGLHALDEEAARATLLAIPGVGPWTADVFLLFTHGRADAFPGGDVAVQTALRDVFGLESRPDRVEAERIAERWRPLRGVAAQLLWAYYLGARGGRDAAPAKSSVTPSQPAALEEAS</sequence>
<evidence type="ECO:0000256" key="1">
    <source>
        <dbReference type="ARBA" id="ARBA00000086"/>
    </source>
</evidence>
<dbReference type="Gene3D" id="1.10.1670.40">
    <property type="match status" value="1"/>
</dbReference>
<dbReference type="InterPro" id="IPR051912">
    <property type="entry name" value="Alkylbase_DNA_Glycosylase/TA"/>
</dbReference>
<keyword evidence="3" id="KW-0227">DNA damage</keyword>
<feature type="region of interest" description="Disordered" evidence="5">
    <location>
        <begin position="223"/>
        <end position="243"/>
    </location>
</feature>
<name>A0ABU1DIS8_9HYPH</name>
<evidence type="ECO:0000313" key="8">
    <source>
        <dbReference type="Proteomes" id="UP001181622"/>
    </source>
</evidence>
<organism evidence="7 8">
    <name type="scientific">Chelatococcus sambhunathii</name>
    <dbReference type="NCBI Taxonomy" id="363953"/>
    <lineage>
        <taxon>Bacteria</taxon>
        <taxon>Pseudomonadati</taxon>
        <taxon>Pseudomonadota</taxon>
        <taxon>Alphaproteobacteria</taxon>
        <taxon>Hyphomicrobiales</taxon>
        <taxon>Chelatococcaceae</taxon>
        <taxon>Chelatococcus</taxon>
    </lineage>
</organism>
<protein>
    <recommendedName>
        <fullName evidence="2">DNA-3-methyladenine glycosylase II</fullName>
        <ecNumber evidence="2">3.2.2.21</ecNumber>
    </recommendedName>
</protein>
<reference evidence="7" key="1">
    <citation type="submission" date="2020-10" db="EMBL/GenBank/DDBJ databases">
        <authorList>
            <person name="Abbas A."/>
            <person name="Razzaq R."/>
            <person name="Waqas M."/>
            <person name="Abbas N."/>
            <person name="Nielsen T.K."/>
            <person name="Hansen L.H."/>
            <person name="Hussain S."/>
            <person name="Shahid M."/>
        </authorList>
    </citation>
    <scope>NUCLEOTIDE SEQUENCE</scope>
    <source>
        <strain evidence="7">S14</strain>
    </source>
</reference>
<dbReference type="InterPro" id="IPR011257">
    <property type="entry name" value="DNA_glycosylase"/>
</dbReference>
<evidence type="ECO:0000256" key="3">
    <source>
        <dbReference type="ARBA" id="ARBA00022763"/>
    </source>
</evidence>
<evidence type="ECO:0000259" key="6">
    <source>
        <dbReference type="SMART" id="SM00478"/>
    </source>
</evidence>
<gene>
    <name evidence="7" type="ORF">IHQ68_15450</name>
</gene>
<evidence type="ECO:0000313" key="7">
    <source>
        <dbReference type="EMBL" id="MDR4308017.1"/>
    </source>
</evidence>
<comment type="caution">
    <text evidence="7">The sequence shown here is derived from an EMBL/GenBank/DDBJ whole genome shotgun (WGS) entry which is preliminary data.</text>
</comment>
<evidence type="ECO:0000256" key="2">
    <source>
        <dbReference type="ARBA" id="ARBA00012000"/>
    </source>
</evidence>
<evidence type="ECO:0000256" key="4">
    <source>
        <dbReference type="ARBA" id="ARBA00023204"/>
    </source>
</evidence>
<proteinExistence type="predicted"/>
<dbReference type="Pfam" id="PF00730">
    <property type="entry name" value="HhH-GPD"/>
    <property type="match status" value="1"/>
</dbReference>
<comment type="catalytic activity">
    <reaction evidence="1">
        <text>Hydrolysis of alkylated DNA, releasing 3-methyladenine, 3-methylguanine, 7-methylguanine and 7-methyladenine.</text>
        <dbReference type="EC" id="3.2.2.21"/>
    </reaction>
</comment>
<dbReference type="SMART" id="SM00478">
    <property type="entry name" value="ENDO3c"/>
    <property type="match status" value="1"/>
</dbReference>
<feature type="domain" description="HhH-GPD" evidence="6">
    <location>
        <begin position="72"/>
        <end position="216"/>
    </location>
</feature>
<keyword evidence="4" id="KW-0234">DNA repair</keyword>
<keyword evidence="8" id="KW-1185">Reference proteome</keyword>
<dbReference type="EC" id="3.2.2.21" evidence="2"/>
<dbReference type="RefSeq" id="WP_309393406.1">
    <property type="nucleotide sequence ID" value="NZ_JADBEO010000038.1"/>
</dbReference>
<accession>A0ABU1DIS8</accession>
<evidence type="ECO:0000256" key="5">
    <source>
        <dbReference type="SAM" id="MobiDB-lite"/>
    </source>
</evidence>